<evidence type="ECO:0000256" key="1">
    <source>
        <dbReference type="SAM" id="MobiDB-lite"/>
    </source>
</evidence>
<sequence>MESRRIAVVGAGVAGIGAAWLLARRHEVTLFEANDRLGGHSNTVSCDMPEGEIPVDTGFIVYNEPNYPQLSALFRHIDQPTHASDMSFAFAATDIDLEYAGSGLGTLFAQRRNLLRPRFWGMVRDILRFNREGNARLDSGRGHDQTLGELLDELKLGEAFRRFYLLPMSAAIWSCPQDVMLRFPARSFLQFFYNHGLIQLRDRPQWRTVTGGSREYIRRMRPAIHQIHTGTPVHSVRRTADGVRLGGAAGDLGEYDAVVIASHADQALGMLDQPSDDEARLLGAFGYSDNDAWLHTDAALMPRRRAVWSSWNHLTARSRDGQQPVSVTYWMNRLQALPTATDILVTLNPLQAPDPARVIRHQRYAHPIFDQAAIAAQGQLNDIQGVDRIWYCGSYHGYGFHEDAFASAVRVAERLGAPPPWMGEAPVQDSSSPQLAPAPLGAGATA</sequence>
<protein>
    <submittedName>
        <fullName evidence="4">FAD-dependent oxidoreductase</fullName>
    </submittedName>
</protein>
<dbReference type="EMBL" id="JBAKFM010000004">
    <property type="protein sequence ID" value="MEX0469695.1"/>
    <property type="molecule type" value="Genomic_DNA"/>
</dbReference>
<dbReference type="SUPFAM" id="SSF51905">
    <property type="entry name" value="FAD/NAD(P)-binding domain"/>
    <property type="match status" value="1"/>
</dbReference>
<reference evidence="4 5" key="1">
    <citation type="submission" date="2024-02" db="EMBL/GenBank/DDBJ databases">
        <title>New especies of Spiribacter isolated from saline water.</title>
        <authorList>
            <person name="Leon M.J."/>
            <person name="De La Haba R."/>
            <person name="Sanchez-Porro C."/>
            <person name="Ventosa A."/>
        </authorList>
    </citation>
    <scope>NUCLEOTIDE SEQUENCE [LARGE SCALE GENOMIC DNA]</scope>
    <source>
        <strain evidence="5">ag22IC6-390</strain>
    </source>
</reference>
<evidence type="ECO:0000259" key="3">
    <source>
        <dbReference type="Pfam" id="PF01593"/>
    </source>
</evidence>
<gene>
    <name evidence="4" type="ORF">V6X73_08150</name>
</gene>
<evidence type="ECO:0000256" key="2">
    <source>
        <dbReference type="SAM" id="Phobius"/>
    </source>
</evidence>
<accession>A0ABV3TDH5</accession>
<dbReference type="Proteomes" id="UP001556709">
    <property type="component" value="Unassembled WGS sequence"/>
</dbReference>
<organism evidence="4 5">
    <name type="scientific">Spiribacter pallidus</name>
    <dbReference type="NCBI Taxonomy" id="1987936"/>
    <lineage>
        <taxon>Bacteria</taxon>
        <taxon>Pseudomonadati</taxon>
        <taxon>Pseudomonadota</taxon>
        <taxon>Gammaproteobacteria</taxon>
        <taxon>Chromatiales</taxon>
        <taxon>Ectothiorhodospiraceae</taxon>
        <taxon>Spiribacter</taxon>
    </lineage>
</organism>
<feature type="region of interest" description="Disordered" evidence="1">
    <location>
        <begin position="420"/>
        <end position="446"/>
    </location>
</feature>
<evidence type="ECO:0000313" key="5">
    <source>
        <dbReference type="Proteomes" id="UP001556709"/>
    </source>
</evidence>
<keyword evidence="2" id="KW-1133">Transmembrane helix</keyword>
<dbReference type="InterPro" id="IPR050464">
    <property type="entry name" value="Zeta_carotene_desat/Oxidored"/>
</dbReference>
<keyword evidence="2" id="KW-0472">Membrane</keyword>
<dbReference type="PANTHER" id="PTHR42923">
    <property type="entry name" value="PROTOPORPHYRINOGEN OXIDASE"/>
    <property type="match status" value="1"/>
</dbReference>
<evidence type="ECO:0000313" key="4">
    <source>
        <dbReference type="EMBL" id="MEX0469695.1"/>
    </source>
</evidence>
<dbReference type="RefSeq" id="WP_367959398.1">
    <property type="nucleotide sequence ID" value="NZ_JBAKFK010000004.1"/>
</dbReference>
<dbReference type="Pfam" id="PF01593">
    <property type="entry name" value="Amino_oxidase"/>
    <property type="match status" value="1"/>
</dbReference>
<proteinExistence type="predicted"/>
<keyword evidence="5" id="KW-1185">Reference proteome</keyword>
<dbReference type="InterPro" id="IPR002937">
    <property type="entry name" value="Amino_oxidase"/>
</dbReference>
<feature type="domain" description="Amine oxidase" evidence="3">
    <location>
        <begin position="13"/>
        <end position="415"/>
    </location>
</feature>
<dbReference type="InterPro" id="IPR036188">
    <property type="entry name" value="FAD/NAD-bd_sf"/>
</dbReference>
<keyword evidence="2" id="KW-0812">Transmembrane</keyword>
<dbReference type="Gene3D" id="1.10.405.20">
    <property type="match status" value="1"/>
</dbReference>
<feature type="transmembrane region" description="Helical" evidence="2">
    <location>
        <begin position="6"/>
        <end position="23"/>
    </location>
</feature>
<dbReference type="Gene3D" id="3.50.50.60">
    <property type="entry name" value="FAD/NAD(P)-binding domain"/>
    <property type="match status" value="1"/>
</dbReference>
<comment type="caution">
    <text evidence="4">The sequence shown here is derived from an EMBL/GenBank/DDBJ whole genome shotgun (WGS) entry which is preliminary data.</text>
</comment>
<name>A0ABV3TDH5_9GAMM</name>
<dbReference type="PANTHER" id="PTHR42923:SF17">
    <property type="entry name" value="AMINE OXIDASE DOMAIN-CONTAINING PROTEIN"/>
    <property type="match status" value="1"/>
</dbReference>
<dbReference type="Gene3D" id="3.30.70.1990">
    <property type="match status" value="1"/>
</dbReference>
<feature type="compositionally biased region" description="Low complexity" evidence="1">
    <location>
        <begin position="435"/>
        <end position="446"/>
    </location>
</feature>